<dbReference type="GO" id="GO:0007399">
    <property type="term" value="P:nervous system development"/>
    <property type="evidence" value="ECO:0007669"/>
    <property type="project" value="UniProtKB-ARBA"/>
</dbReference>
<feature type="domain" description="EGF-like" evidence="12">
    <location>
        <begin position="856"/>
        <end position="893"/>
    </location>
</feature>
<dbReference type="GO" id="GO:0045597">
    <property type="term" value="P:positive regulation of cell differentiation"/>
    <property type="evidence" value="ECO:0007669"/>
    <property type="project" value="UniProtKB-ARBA"/>
</dbReference>
<dbReference type="GO" id="GO:0005576">
    <property type="term" value="C:extracellular region"/>
    <property type="evidence" value="ECO:0007669"/>
    <property type="project" value="UniProtKB-SubCell"/>
</dbReference>
<evidence type="ECO:0000313" key="14">
    <source>
        <dbReference type="Proteomes" id="UP000472260"/>
    </source>
</evidence>
<dbReference type="SUPFAM" id="SSF49899">
    <property type="entry name" value="Concanavalin A-like lectins/glucanases"/>
    <property type="match status" value="3"/>
</dbReference>
<feature type="disulfide bond" evidence="8">
    <location>
        <begin position="843"/>
        <end position="852"/>
    </location>
</feature>
<feature type="disulfide bond" evidence="8">
    <location>
        <begin position="309"/>
        <end position="318"/>
    </location>
</feature>
<dbReference type="PROSITE" id="PS50025">
    <property type="entry name" value="LAM_G_DOMAIN"/>
    <property type="match status" value="3"/>
</dbReference>
<feature type="disulfide bond" evidence="8">
    <location>
        <begin position="97"/>
        <end position="106"/>
    </location>
</feature>
<dbReference type="GO" id="GO:0007219">
    <property type="term" value="P:Notch signaling pathway"/>
    <property type="evidence" value="ECO:0007669"/>
    <property type="project" value="TreeGrafter"/>
</dbReference>
<dbReference type="InterPro" id="IPR009030">
    <property type="entry name" value="Growth_fac_rcpt_cys_sf"/>
</dbReference>
<dbReference type="FunFam" id="2.10.25.10:FF:000143">
    <property type="entry name" value="Protein crumbs 1"/>
    <property type="match status" value="1"/>
</dbReference>
<dbReference type="CDD" id="cd00054">
    <property type="entry name" value="EGF_CA"/>
    <property type="match status" value="9"/>
</dbReference>
<dbReference type="InterPro" id="IPR001791">
    <property type="entry name" value="Laminin_G"/>
</dbReference>
<keyword evidence="9" id="KW-1133">Transmembrane helix</keyword>
<reference evidence="13" key="1">
    <citation type="submission" date="2025-08" db="UniProtKB">
        <authorList>
            <consortium name="Ensembl"/>
        </authorList>
    </citation>
    <scope>IDENTIFICATION</scope>
</reference>
<feature type="disulfide bond" evidence="8">
    <location>
        <begin position="528"/>
        <end position="537"/>
    </location>
</feature>
<sequence>NRFLLIFCIFCVIPLAGVVCEINLDECESEPCQNDGRCEDAINDYTCHCPPPAPDQVPWGGHDCDVPLTGCVSDPCQNNATCVPSLLRDQHQHTCTCPSGFHGDTCQTSTTFSVTRGYLVIEVSQINRTSQGPSVQLRFRTTLPDLIIFLRGSQEHFFILELIGGDLHSRAESGDLKLAVQLSGDFSDGLWHEVSVSVDERLILTSLSDDLTRAEDGGHNQLLSFQPHSLERVYLGGVPQEYLNRTASRMGFLGCFEDLLVDSQPVLPQSFGPQLDVQMGCEKSDWCGLDPCAERGRCVDLWSDYRCDCRRPFHGHNCSEEFTSWTFSPERNRSFIAFPIMQQHAGDVSVSLWLKSRQLNGLVLQLQRENQAYLTVFLNNGSLYIAIYNSIRRASSFLTDGEKVFVSIKKERGFILFNQTQQVFTPRELIGFEVEAGDVAYLGGLPEGENGGQWGGYFKGCLQDVRIDDTQLYMYSGSISHKPQHPSYLPRNSSNVLEGCAGDQTCKMKPCQNGGKCVVIWNDFVCSCPLNFSGKTCDARVWCVSDPCDSGTRCVDLPDGYECLANATFESNALKFSADGSLFLPVTSVSMQLRTREENGTLLRASSHLEFFCMGLLNSSLIVKFRDGNSLEVHAFTSDVPISDGDWHQVELYLSSSRTAVSQWHLSIDGQAAGFSSDPAGNMDFFNSSSVWLAENYTGCLGEVRIGGVYLPFSGLLEEEAPQTSRFIRVGGISEPRLGCTSSSSCLSDPCQNNGTCTDLFNLLSCECGPGWTGERCQENVDECGWRPCVRGTCRDLPGDYECQCAPGYAGKNCQLEADVCQEHRCENGGSCAAAVAGYTCVCPPDHTGPLCQWRFPRQCDVDLRCDHGGVCSEGSWGTNCSCRPGFTGDRCEVDIDECESNPCRNGGTCVNRHNHYLCECVSDFSGENCQNMLQQQERVPWLMVAVPLACLAVLLSAVGMVCLVLTARKKRQSEGTYTRLEMGSVLKVPPEERLI</sequence>
<dbReference type="InterPro" id="IPR001881">
    <property type="entry name" value="EGF-like_Ca-bd_dom"/>
</dbReference>
<dbReference type="AlphaFoldDB" id="A0A671RNA0"/>
<dbReference type="GO" id="GO:0005112">
    <property type="term" value="F:Notch binding"/>
    <property type="evidence" value="ECO:0007669"/>
    <property type="project" value="TreeGrafter"/>
</dbReference>
<evidence type="ECO:0000256" key="1">
    <source>
        <dbReference type="ARBA" id="ARBA00004613"/>
    </source>
</evidence>
<dbReference type="InterPro" id="IPR000742">
    <property type="entry name" value="EGF"/>
</dbReference>
<dbReference type="PANTHER" id="PTHR12916:SF4">
    <property type="entry name" value="UNINFLATABLE, ISOFORM C"/>
    <property type="match status" value="1"/>
</dbReference>
<name>A0A671RNA0_9TELE</name>
<accession>A0A671RNA0</accession>
<keyword evidence="5" id="KW-0677">Repeat</keyword>
<feature type="transmembrane region" description="Helical" evidence="9">
    <location>
        <begin position="942"/>
        <end position="966"/>
    </location>
</feature>
<feature type="disulfide bond" evidence="8">
    <location>
        <begin position="784"/>
        <end position="794"/>
    </location>
</feature>
<dbReference type="PROSITE" id="PS00022">
    <property type="entry name" value="EGF_1"/>
    <property type="match status" value="8"/>
</dbReference>
<keyword evidence="2" id="KW-0964">Secreted</keyword>
<evidence type="ECO:0000256" key="2">
    <source>
        <dbReference type="ARBA" id="ARBA00022525"/>
    </source>
</evidence>
<feature type="domain" description="EGF-like" evidence="12">
    <location>
        <begin position="502"/>
        <end position="538"/>
    </location>
</feature>
<dbReference type="Pfam" id="PF02210">
    <property type="entry name" value="Laminin_G_2"/>
    <property type="match status" value="3"/>
</dbReference>
<feature type="disulfide bond" evidence="8">
    <location>
        <begin position="883"/>
        <end position="892"/>
    </location>
</feature>
<evidence type="ECO:0000259" key="12">
    <source>
        <dbReference type="PROSITE" id="PS50026"/>
    </source>
</evidence>
<evidence type="ECO:0000256" key="4">
    <source>
        <dbReference type="ARBA" id="ARBA00022729"/>
    </source>
</evidence>
<dbReference type="CDD" id="cd00110">
    <property type="entry name" value="LamG"/>
    <property type="match status" value="3"/>
</dbReference>
<evidence type="ECO:0000256" key="7">
    <source>
        <dbReference type="ARBA" id="ARBA00023180"/>
    </source>
</evidence>
<feature type="disulfide bond" evidence="8">
    <location>
        <begin position="921"/>
        <end position="930"/>
    </location>
</feature>
<comment type="caution">
    <text evidence="8">Lacks conserved residue(s) required for the propagation of feature annotation.</text>
</comment>
<dbReference type="GO" id="GO:0005886">
    <property type="term" value="C:plasma membrane"/>
    <property type="evidence" value="ECO:0007669"/>
    <property type="project" value="UniProtKB-ARBA"/>
</dbReference>
<dbReference type="FunFam" id="2.10.25.10:FF:000282">
    <property type="entry name" value="Crumbs cell polarity complex component 2"/>
    <property type="match status" value="1"/>
</dbReference>
<dbReference type="SMART" id="SM00179">
    <property type="entry name" value="EGF_CA"/>
    <property type="match status" value="8"/>
</dbReference>
<feature type="domain" description="EGF-like" evidence="12">
    <location>
        <begin position="780"/>
        <end position="815"/>
    </location>
</feature>
<evidence type="ECO:0000256" key="6">
    <source>
        <dbReference type="ARBA" id="ARBA00023157"/>
    </source>
</evidence>
<dbReference type="GO" id="GO:0060218">
    <property type="term" value="P:hematopoietic stem cell differentiation"/>
    <property type="evidence" value="ECO:0007669"/>
    <property type="project" value="UniProtKB-ARBA"/>
</dbReference>
<feature type="domain" description="EGF-like" evidence="12">
    <location>
        <begin position="895"/>
        <end position="931"/>
    </location>
</feature>
<evidence type="ECO:0000313" key="13">
    <source>
        <dbReference type="Ensembl" id="ENSSANP00000084869.1"/>
    </source>
</evidence>
<dbReference type="PROSITE" id="PS00010">
    <property type="entry name" value="ASX_HYDROXYL"/>
    <property type="match status" value="4"/>
</dbReference>
<evidence type="ECO:0000256" key="8">
    <source>
        <dbReference type="PROSITE-ProRule" id="PRU00076"/>
    </source>
</evidence>
<evidence type="ECO:0000256" key="5">
    <source>
        <dbReference type="ARBA" id="ARBA00022737"/>
    </source>
</evidence>
<feature type="domain" description="EGF-like" evidence="12">
    <location>
        <begin position="742"/>
        <end position="778"/>
    </location>
</feature>
<dbReference type="InterPro" id="IPR013032">
    <property type="entry name" value="EGF-like_CS"/>
</dbReference>
<proteinExistence type="predicted"/>
<dbReference type="SUPFAM" id="SSF57184">
    <property type="entry name" value="Growth factor receptor domain"/>
    <property type="match status" value="1"/>
</dbReference>
<dbReference type="PANTHER" id="PTHR12916">
    <property type="entry name" value="CYTOCHROME C OXIDASE POLYPEPTIDE VIC-2"/>
    <property type="match status" value="1"/>
</dbReference>
<keyword evidence="3 8" id="KW-0245">EGF-like domain</keyword>
<dbReference type="FunFam" id="2.60.120.200:FF:000081">
    <property type="entry name" value="Crumbs 1, cell polarity complex component"/>
    <property type="match status" value="1"/>
</dbReference>
<dbReference type="Proteomes" id="UP000472260">
    <property type="component" value="Unassembled WGS sequence"/>
</dbReference>
<dbReference type="InterPro" id="IPR013320">
    <property type="entry name" value="ConA-like_dom_sf"/>
</dbReference>
<feature type="domain" description="Laminin G" evidence="11">
    <location>
        <begin position="563"/>
        <end position="740"/>
    </location>
</feature>
<dbReference type="GO" id="GO:0005509">
    <property type="term" value="F:calcium ion binding"/>
    <property type="evidence" value="ECO:0007669"/>
    <property type="project" value="InterPro"/>
</dbReference>
<dbReference type="Pfam" id="PF00008">
    <property type="entry name" value="EGF"/>
    <property type="match status" value="7"/>
</dbReference>
<dbReference type="FunFam" id="2.60.120.200:FF:000130">
    <property type="entry name" value="Crumbs 2, cell polarity complex component"/>
    <property type="match status" value="1"/>
</dbReference>
<feature type="domain" description="EGF-like" evidence="12">
    <location>
        <begin position="817"/>
        <end position="853"/>
    </location>
</feature>
<dbReference type="Ensembl" id="ENSSANT00000090202.1">
    <property type="protein sequence ID" value="ENSSANP00000084869.1"/>
    <property type="gene ID" value="ENSSANG00000042125.1"/>
</dbReference>
<dbReference type="FunFam" id="2.10.25.10:FF:000472">
    <property type="entry name" value="Uncharacterized protein, isoform A"/>
    <property type="match status" value="1"/>
</dbReference>
<feature type="signal peptide" evidence="10">
    <location>
        <begin position="1"/>
        <end position="20"/>
    </location>
</feature>
<reference evidence="13" key="2">
    <citation type="submission" date="2025-09" db="UniProtKB">
        <authorList>
            <consortium name="Ensembl"/>
        </authorList>
    </citation>
    <scope>IDENTIFICATION</scope>
</reference>
<feature type="domain" description="EGF-like" evidence="12">
    <location>
        <begin position="23"/>
        <end position="65"/>
    </location>
</feature>
<keyword evidence="4 10" id="KW-0732">Signal</keyword>
<dbReference type="PROSITE" id="PS50026">
    <property type="entry name" value="EGF_3"/>
    <property type="match status" value="9"/>
</dbReference>
<dbReference type="FunFam" id="2.10.25.10:FF:000031">
    <property type="entry name" value="neurogenic locus notch homolog protein 3"/>
    <property type="match status" value="1"/>
</dbReference>
<keyword evidence="6 8" id="KW-1015">Disulfide bond</keyword>
<protein>
    <submittedName>
        <fullName evidence="13">Crumbs cell polarity complex component 2b</fullName>
    </submittedName>
</protein>
<organism evidence="13 14">
    <name type="scientific">Sinocyclocheilus anshuiensis</name>
    <dbReference type="NCBI Taxonomy" id="1608454"/>
    <lineage>
        <taxon>Eukaryota</taxon>
        <taxon>Metazoa</taxon>
        <taxon>Chordata</taxon>
        <taxon>Craniata</taxon>
        <taxon>Vertebrata</taxon>
        <taxon>Euteleostomi</taxon>
        <taxon>Actinopterygii</taxon>
        <taxon>Neopterygii</taxon>
        <taxon>Teleostei</taxon>
        <taxon>Ostariophysi</taxon>
        <taxon>Cypriniformes</taxon>
        <taxon>Cyprinidae</taxon>
        <taxon>Cyprininae</taxon>
        <taxon>Sinocyclocheilus</taxon>
    </lineage>
</organism>
<keyword evidence="9" id="KW-0472">Membrane</keyword>
<feature type="domain" description="Laminin G" evidence="11">
    <location>
        <begin position="108"/>
        <end position="281"/>
    </location>
</feature>
<feature type="chain" id="PRO_5025498245" evidence="10">
    <location>
        <begin position="21"/>
        <end position="996"/>
    </location>
</feature>
<dbReference type="FunFam" id="2.10.25.10:FF:000252">
    <property type="entry name" value="Crumbs homolog 1 (Drosophila)"/>
    <property type="match status" value="1"/>
</dbReference>
<dbReference type="InterPro" id="IPR000152">
    <property type="entry name" value="EGF-type_Asp/Asn_hydroxyl_site"/>
</dbReference>
<evidence type="ECO:0000259" key="11">
    <source>
        <dbReference type="PROSITE" id="PS50025"/>
    </source>
</evidence>
<dbReference type="Gene3D" id="2.10.25.10">
    <property type="entry name" value="Laminin"/>
    <property type="match status" value="9"/>
</dbReference>
<dbReference type="SUPFAM" id="SSF57196">
    <property type="entry name" value="EGF/Laminin"/>
    <property type="match status" value="4"/>
</dbReference>
<dbReference type="PROSITE" id="PS01186">
    <property type="entry name" value="EGF_2"/>
    <property type="match status" value="5"/>
</dbReference>
<dbReference type="SMART" id="SM00282">
    <property type="entry name" value="LamG"/>
    <property type="match status" value="3"/>
</dbReference>
<dbReference type="SMART" id="SM00181">
    <property type="entry name" value="EGF"/>
    <property type="match status" value="9"/>
</dbReference>
<keyword evidence="9" id="KW-0812">Transmembrane</keyword>
<dbReference type="GO" id="GO:1901222">
    <property type="term" value="P:regulation of non-canonical NF-kappaB signal transduction"/>
    <property type="evidence" value="ECO:0007669"/>
    <property type="project" value="UniProtKB-ARBA"/>
</dbReference>
<evidence type="ECO:0000256" key="9">
    <source>
        <dbReference type="SAM" id="Phobius"/>
    </source>
</evidence>
<evidence type="ECO:0000256" key="10">
    <source>
        <dbReference type="SAM" id="SignalP"/>
    </source>
</evidence>
<feature type="disulfide bond" evidence="8">
    <location>
        <begin position="805"/>
        <end position="814"/>
    </location>
</feature>
<feature type="domain" description="Laminin G" evidence="11">
    <location>
        <begin position="325"/>
        <end position="500"/>
    </location>
</feature>
<dbReference type="PROSITE" id="PS01187">
    <property type="entry name" value="EGF_CA"/>
    <property type="match status" value="2"/>
</dbReference>
<keyword evidence="7" id="KW-0325">Glycoprotein</keyword>
<dbReference type="FunFam" id="2.10.25.10:FF:000045">
    <property type="entry name" value="Slit guidance ligand 2"/>
    <property type="match status" value="1"/>
</dbReference>
<comment type="subcellular location">
    <subcellularLocation>
        <location evidence="1">Secreted</location>
    </subcellularLocation>
</comment>
<dbReference type="Pfam" id="PF12661">
    <property type="entry name" value="hEGF"/>
    <property type="match status" value="1"/>
</dbReference>
<evidence type="ECO:0000256" key="3">
    <source>
        <dbReference type="ARBA" id="ARBA00022536"/>
    </source>
</evidence>
<feature type="domain" description="EGF-like" evidence="12">
    <location>
        <begin position="67"/>
        <end position="107"/>
    </location>
</feature>
<feature type="disulfide bond" evidence="8">
    <location>
        <begin position="768"/>
        <end position="777"/>
    </location>
</feature>
<keyword evidence="14" id="KW-1185">Reference proteome</keyword>
<dbReference type="InterPro" id="IPR018097">
    <property type="entry name" value="EGF_Ca-bd_CS"/>
</dbReference>
<dbReference type="Gene3D" id="2.60.120.200">
    <property type="match status" value="3"/>
</dbReference>
<feature type="domain" description="EGF-like" evidence="12">
    <location>
        <begin position="283"/>
        <end position="319"/>
    </location>
</feature>